<reference evidence="5" key="1">
    <citation type="submission" date="2024-02" db="EMBL/GenBank/DDBJ databases">
        <authorList>
            <consortium name="ELIXIR-Norway"/>
            <consortium name="Elixir Norway"/>
        </authorList>
    </citation>
    <scope>NUCLEOTIDE SEQUENCE</scope>
</reference>
<evidence type="ECO:0000256" key="3">
    <source>
        <dbReference type="SAM" id="Phobius"/>
    </source>
</evidence>
<protein>
    <recommendedName>
        <fullName evidence="4">Protein kinase domain-containing protein</fullName>
    </recommendedName>
</protein>
<dbReference type="InterPro" id="IPR011009">
    <property type="entry name" value="Kinase-like_dom_sf"/>
</dbReference>
<feature type="region of interest" description="Disordered" evidence="2">
    <location>
        <begin position="1184"/>
        <end position="1207"/>
    </location>
</feature>
<keyword evidence="3" id="KW-1133">Transmembrane helix</keyword>
<feature type="transmembrane region" description="Helical" evidence="3">
    <location>
        <begin position="1141"/>
        <end position="1162"/>
    </location>
</feature>
<evidence type="ECO:0000256" key="1">
    <source>
        <dbReference type="ARBA" id="ARBA00009670"/>
    </source>
</evidence>
<dbReference type="Pfam" id="PF03109">
    <property type="entry name" value="ABC1"/>
    <property type="match status" value="1"/>
</dbReference>
<dbReference type="InterPro" id="IPR000719">
    <property type="entry name" value="Prot_kinase_dom"/>
</dbReference>
<evidence type="ECO:0000313" key="6">
    <source>
        <dbReference type="Proteomes" id="UP001497444"/>
    </source>
</evidence>
<dbReference type="EMBL" id="OZ020108">
    <property type="protein sequence ID" value="CAK9260680.1"/>
    <property type="molecule type" value="Genomic_DNA"/>
</dbReference>
<sequence>MAAPMVAAGQVGCAPKSAVTYYPRTHVAYATLSPKPTTSAFPSLLDSSSSEKQWARNCRSSGQESHGGFISEASHYSAFPVHLNARSRKTVCMRPAACPSVSSRGAALWIGSNCRANYSCPRNRKWNSGDCKASHSSPSSWKRGRTARNIGWQISKMPNALSGPISTKPGSRKYQGSLSKRVMLHMAALQTGMKEGTFSAVENQNLEKAEPAWVFNEGQKFTGKVSDNRIGAREASNDVPGEPETGDKLGLSEGAYMTVLEEGSALESVAVETATLMQQGSSLLATGRYSDEFQVSRFGIGFEDENTAWEAAVAETAGILQQHGSSLKRLASGEGGTQVQTAVRETVKILQNGQGSFVRGRALKKRPQGNLWDRLQNTSVGKHLFRDMQMVSGWAKRTADNTGITNIAAKDVICVNKMSEWVKEVVGPSLKDGIRDTVALKFLEIEDAVSTSPAPWPQPYYPELRGFEVMAADVDTLGKYVEHIKSMTRNFRVPLQNNYDPDQIAAYFDHRPHVLIFRLLEVFAAFGSVALQSRVRQAALLWKNGGNISEEEKTQLTMQTAEALKQALLGLGTTFIKVAQSLSARPDIIGTETAKVLAELQDRLPPFPTDEAVAIIEEEFGCSLRNIFAYLSMEPVAAASFGQVYRGCTIDGLEVAVKVQRPDLLFSVARDVYILRIGLILLKRVANLSNNYALVADELGHALYGELDYRHEASNAAEFAAAHKHVPWMYVPKTLPHLTGRKVLVMEWLSGDRPFDLQCVAQGMQLPDGTVPTWEQQQEAKHRLLNMVNKGTEAALIQLLETGVMHADPHPGNILLSPDGTLQFIDFGLICHMEKKHQGAMLALIAHLVNGEWQSLTDDLADMDVLKPTTDRFAVRLALERSFGEGPNAVIKNGVPDFSFGQITKSFFKVAYKFRFRLPPYYTLVLRSLASLEGFGLAVNPDFKTFGAAYPYVVRRLLLDYSPTTQRVLHSLLLDEKRQLKWDRISSLVAISRKSAADRAALDMVIVPNSVPEVVNSGETQMQESSQTASNLVGLVLAKEGVGLRRVLLEADTRALALVFLSTRAAMLRRKVANAIGEGLFVMLCEKFSFEGAQSGPMTRDASEDSLSSNFLPLSQSSTLQKRRRLEFLLKAMLGRLRGQILLFTRVGWSFITIICWALAIACHRYAVYISNVFLPTDHKTGAGMSQGQVDEHTRIRNKQGVVPTPL</sequence>
<dbReference type="Proteomes" id="UP001497444">
    <property type="component" value="Chromosome 13"/>
</dbReference>
<dbReference type="InterPro" id="IPR050154">
    <property type="entry name" value="UbiB_kinase"/>
</dbReference>
<name>A0ABP0W530_9BRYO</name>
<accession>A0ABP0W530</accession>
<evidence type="ECO:0000313" key="5">
    <source>
        <dbReference type="EMBL" id="CAK9260680.1"/>
    </source>
</evidence>
<dbReference type="CDD" id="cd05121">
    <property type="entry name" value="ABC1_ADCK3-like"/>
    <property type="match status" value="1"/>
</dbReference>
<dbReference type="SUPFAM" id="SSF56112">
    <property type="entry name" value="Protein kinase-like (PK-like)"/>
    <property type="match status" value="1"/>
</dbReference>
<dbReference type="PROSITE" id="PS50011">
    <property type="entry name" value="PROTEIN_KINASE_DOM"/>
    <property type="match status" value="1"/>
</dbReference>
<keyword evidence="6" id="KW-1185">Reference proteome</keyword>
<organism evidence="5 6">
    <name type="scientific">Sphagnum jensenii</name>
    <dbReference type="NCBI Taxonomy" id="128206"/>
    <lineage>
        <taxon>Eukaryota</taxon>
        <taxon>Viridiplantae</taxon>
        <taxon>Streptophyta</taxon>
        <taxon>Embryophyta</taxon>
        <taxon>Bryophyta</taxon>
        <taxon>Sphagnophytina</taxon>
        <taxon>Sphagnopsida</taxon>
        <taxon>Sphagnales</taxon>
        <taxon>Sphagnaceae</taxon>
        <taxon>Sphagnum</taxon>
    </lineage>
</organism>
<feature type="domain" description="Protein kinase" evidence="4">
    <location>
        <begin position="630"/>
        <end position="980"/>
    </location>
</feature>
<dbReference type="PANTHER" id="PTHR10566">
    <property type="entry name" value="CHAPERONE-ACTIVITY OF BC1 COMPLEX CABC1 -RELATED"/>
    <property type="match status" value="1"/>
</dbReference>
<keyword evidence="3" id="KW-0472">Membrane</keyword>
<dbReference type="PANTHER" id="PTHR10566:SF123">
    <property type="entry name" value="PROTEIN KINASE SUPERFAMILY PROTEIN"/>
    <property type="match status" value="1"/>
</dbReference>
<evidence type="ECO:0000256" key="2">
    <source>
        <dbReference type="SAM" id="MobiDB-lite"/>
    </source>
</evidence>
<comment type="similarity">
    <text evidence="1">Belongs to the protein kinase superfamily. ADCK protein kinase family.</text>
</comment>
<evidence type="ECO:0000259" key="4">
    <source>
        <dbReference type="PROSITE" id="PS50011"/>
    </source>
</evidence>
<dbReference type="Gene3D" id="1.10.510.10">
    <property type="entry name" value="Transferase(Phosphotransferase) domain 1"/>
    <property type="match status" value="1"/>
</dbReference>
<proteinExistence type="inferred from homology"/>
<feature type="region of interest" description="Disordered" evidence="2">
    <location>
        <begin position="231"/>
        <end position="250"/>
    </location>
</feature>
<keyword evidence="3" id="KW-0812">Transmembrane</keyword>
<gene>
    <name evidence="5" type="ORF">CSSPJE1EN1_LOCUS6158</name>
</gene>
<dbReference type="InterPro" id="IPR004147">
    <property type="entry name" value="ABC1_dom"/>
</dbReference>